<dbReference type="SUPFAM" id="SSF90123">
    <property type="entry name" value="ABC transporter transmembrane region"/>
    <property type="match status" value="1"/>
</dbReference>
<accession>A0A1C1Z103</accession>
<dbReference type="InterPro" id="IPR036640">
    <property type="entry name" value="ABC1_TM_sf"/>
</dbReference>
<comment type="caution">
    <text evidence="12">The sequence shown here is derived from an EMBL/GenBank/DDBJ whole genome shotgun (WGS) entry which is preliminary data.</text>
</comment>
<keyword evidence="5" id="KW-0067">ATP-binding</keyword>
<evidence type="ECO:0000256" key="7">
    <source>
        <dbReference type="ARBA" id="ARBA00023136"/>
    </source>
</evidence>
<dbReference type="PROSITE" id="PS50893">
    <property type="entry name" value="ABC_TRANSPORTER_2"/>
    <property type="match status" value="1"/>
</dbReference>
<evidence type="ECO:0000256" key="2">
    <source>
        <dbReference type="ARBA" id="ARBA00005417"/>
    </source>
</evidence>
<sequence length="615" mass="65463">MAEQFDTPKTARRSVRPLARLFPYVKRYPHLVIGALFFLLMAAVTTLTLPTAIRRMIDHGFSAQDAGFINSYFAMLAAIAILLAFASACRYYFVITLGERVVSDIRRDVFDHVTRLSAAFYDANRSGEIVSRLTADTTQIKSTVGATASLALRNTILCVGAGGMMFITSPQLSGLVLGAIPLIVFPLVGFGRKVRKRSRQAQDSLAEAMTFAGEAIGATRTVQAFNTEAASQARFSAAVESAFDAARKSILARSVLTGFAIAMAFGSIVAVLWYGAQSVLSGELSPGTLGQFLLYSVFAAGSLGALSEVWGELSQAAGAAERLSELLDEVPEIRAPKSPKPLPMPAIGDIRFTDVHFAYPARPDTSALTGTSFHVRPGETVAVVGASGAGKSTLFSLILRFYDASSGSVEIDHVEIRDADPSAVRARIALVPQDVTIFAGSVGSNIAFGRPEASQDQIEAAAKAAQAHEFIMAMDKGYDTLVGERGITLSGGQRQRVAIARAILRDAPILLLDEATSALDAENEKLVQKALESLMENRTTIVIAHRLATVLRADRILVMDKGRIVEEGTHAALVARGGLYARLARLQFEHGAEALALDTPAVAPKPAKANGGTHA</sequence>
<dbReference type="SUPFAM" id="SSF52540">
    <property type="entry name" value="P-loop containing nucleoside triphosphate hydrolases"/>
    <property type="match status" value="1"/>
</dbReference>
<dbReference type="InterPro" id="IPR027417">
    <property type="entry name" value="P-loop_NTPase"/>
</dbReference>
<feature type="transmembrane region" description="Helical" evidence="9">
    <location>
        <begin position="72"/>
        <end position="93"/>
    </location>
</feature>
<dbReference type="GO" id="GO:0016887">
    <property type="term" value="F:ATP hydrolysis activity"/>
    <property type="evidence" value="ECO:0007669"/>
    <property type="project" value="InterPro"/>
</dbReference>
<evidence type="ECO:0000313" key="13">
    <source>
        <dbReference type="Proteomes" id="UP000094795"/>
    </source>
</evidence>
<dbReference type="InterPro" id="IPR039421">
    <property type="entry name" value="Type_1_exporter"/>
</dbReference>
<dbReference type="GO" id="GO:0015421">
    <property type="term" value="F:ABC-type oligopeptide transporter activity"/>
    <property type="evidence" value="ECO:0007669"/>
    <property type="project" value="TreeGrafter"/>
</dbReference>
<evidence type="ECO:0000256" key="3">
    <source>
        <dbReference type="ARBA" id="ARBA00022692"/>
    </source>
</evidence>
<dbReference type="CDD" id="cd18575">
    <property type="entry name" value="ABC_6TM_bac_exporter_ABCB8_10_like"/>
    <property type="match status" value="1"/>
</dbReference>
<dbReference type="Proteomes" id="UP000094795">
    <property type="component" value="Unassembled WGS sequence"/>
</dbReference>
<proteinExistence type="inferred from homology"/>
<evidence type="ECO:0000256" key="8">
    <source>
        <dbReference type="ARBA" id="ARBA00024725"/>
    </source>
</evidence>
<dbReference type="GO" id="GO:0005524">
    <property type="term" value="F:ATP binding"/>
    <property type="evidence" value="ECO:0007669"/>
    <property type="project" value="UniProtKB-KW"/>
</dbReference>
<comment type="similarity">
    <text evidence="2">Belongs to the ABC transporter superfamily.</text>
</comment>
<evidence type="ECO:0000259" key="11">
    <source>
        <dbReference type="PROSITE" id="PS50929"/>
    </source>
</evidence>
<evidence type="ECO:0000256" key="5">
    <source>
        <dbReference type="ARBA" id="ARBA00022840"/>
    </source>
</evidence>
<evidence type="ECO:0000256" key="6">
    <source>
        <dbReference type="ARBA" id="ARBA00022989"/>
    </source>
</evidence>
<dbReference type="Gene3D" id="3.40.50.300">
    <property type="entry name" value="P-loop containing nucleotide triphosphate hydrolases"/>
    <property type="match status" value="1"/>
</dbReference>
<dbReference type="InterPro" id="IPR011918">
    <property type="entry name" value="ABC_MsbA_ATP-bd"/>
</dbReference>
<evidence type="ECO:0000313" key="12">
    <source>
        <dbReference type="EMBL" id="OCW59336.1"/>
    </source>
</evidence>
<dbReference type="Pfam" id="PF00664">
    <property type="entry name" value="ABC_membrane"/>
    <property type="match status" value="1"/>
</dbReference>
<dbReference type="EMBL" id="LQZT01000001">
    <property type="protein sequence ID" value="OCW59336.1"/>
    <property type="molecule type" value="Genomic_DNA"/>
</dbReference>
<keyword evidence="13" id="KW-1185">Reference proteome</keyword>
<feature type="transmembrane region" description="Helical" evidence="9">
    <location>
        <begin position="172"/>
        <end position="190"/>
    </location>
</feature>
<dbReference type="FunFam" id="3.40.50.300:FF:000218">
    <property type="entry name" value="Multidrug ABC transporter ATP-binding protein"/>
    <property type="match status" value="1"/>
</dbReference>
<dbReference type="Pfam" id="PF00005">
    <property type="entry name" value="ABC_tran"/>
    <property type="match status" value="1"/>
</dbReference>
<dbReference type="PANTHER" id="PTHR43394">
    <property type="entry name" value="ATP-DEPENDENT PERMEASE MDL1, MITOCHONDRIAL"/>
    <property type="match status" value="1"/>
</dbReference>
<dbReference type="InterPro" id="IPR011527">
    <property type="entry name" value="ABC1_TM_dom"/>
</dbReference>
<evidence type="ECO:0000256" key="1">
    <source>
        <dbReference type="ARBA" id="ARBA00004651"/>
    </source>
</evidence>
<dbReference type="InterPro" id="IPR017871">
    <property type="entry name" value="ABC_transporter-like_CS"/>
</dbReference>
<organism evidence="12 13">
    <name type="scientific">Hoeflea olei</name>
    <dbReference type="NCBI Taxonomy" id="1480615"/>
    <lineage>
        <taxon>Bacteria</taxon>
        <taxon>Pseudomonadati</taxon>
        <taxon>Pseudomonadota</taxon>
        <taxon>Alphaproteobacteria</taxon>
        <taxon>Hyphomicrobiales</taxon>
        <taxon>Rhizobiaceae</taxon>
        <taxon>Hoeflea</taxon>
    </lineage>
</organism>
<protein>
    <submittedName>
        <fullName evidence="12">ABC transporter</fullName>
    </submittedName>
</protein>
<keyword evidence="6 9" id="KW-1133">Transmembrane helix</keyword>
<keyword evidence="7 9" id="KW-0472">Membrane</keyword>
<dbReference type="GO" id="GO:0090374">
    <property type="term" value="P:oligopeptide export from mitochondrion"/>
    <property type="evidence" value="ECO:0007669"/>
    <property type="project" value="TreeGrafter"/>
</dbReference>
<dbReference type="OrthoDB" id="9804259at2"/>
<keyword evidence="3 9" id="KW-0812">Transmembrane</keyword>
<dbReference type="RefSeq" id="WP_066173858.1">
    <property type="nucleotide sequence ID" value="NZ_LQZT01000001.1"/>
</dbReference>
<dbReference type="STRING" id="1480615.AWJ14_09845"/>
<reference evidence="12 13" key="1">
    <citation type="submission" date="2015-12" db="EMBL/GenBank/DDBJ databases">
        <authorList>
            <person name="Shamseldin A."/>
            <person name="Moawad H."/>
            <person name="Abd El-Rahim W.M."/>
            <person name="Sadowsky M.J."/>
        </authorList>
    </citation>
    <scope>NUCLEOTIDE SEQUENCE [LARGE SCALE GENOMIC DNA]</scope>
    <source>
        <strain evidence="12 13">JC234</strain>
    </source>
</reference>
<gene>
    <name evidence="12" type="ORF">AWJ14_09845</name>
</gene>
<feature type="domain" description="ABC transporter" evidence="10">
    <location>
        <begin position="350"/>
        <end position="586"/>
    </location>
</feature>
<dbReference type="InterPro" id="IPR003593">
    <property type="entry name" value="AAA+_ATPase"/>
</dbReference>
<dbReference type="NCBIfam" id="TIGR02204">
    <property type="entry name" value="MsbA_rel"/>
    <property type="match status" value="1"/>
</dbReference>
<feature type="transmembrane region" description="Helical" evidence="9">
    <location>
        <begin position="255"/>
        <end position="276"/>
    </location>
</feature>
<name>A0A1C1Z103_9HYPH</name>
<dbReference type="Gene3D" id="1.20.1560.10">
    <property type="entry name" value="ABC transporter type 1, transmembrane domain"/>
    <property type="match status" value="1"/>
</dbReference>
<dbReference type="PANTHER" id="PTHR43394:SF1">
    <property type="entry name" value="ATP-BINDING CASSETTE SUB-FAMILY B MEMBER 10, MITOCHONDRIAL"/>
    <property type="match status" value="1"/>
</dbReference>
<dbReference type="PROSITE" id="PS50929">
    <property type="entry name" value="ABC_TM1F"/>
    <property type="match status" value="1"/>
</dbReference>
<comment type="function">
    <text evidence="8">Part of an ABC transporter complex. Transmembrane domains (TMD) form a pore in the inner membrane and the ATP-binding domain (NBD) is responsible for energy generation.</text>
</comment>
<evidence type="ECO:0000256" key="4">
    <source>
        <dbReference type="ARBA" id="ARBA00022741"/>
    </source>
</evidence>
<comment type="subcellular location">
    <subcellularLocation>
        <location evidence="1">Cell membrane</location>
        <topology evidence="1">Multi-pass membrane protein</topology>
    </subcellularLocation>
</comment>
<dbReference type="GO" id="GO:0005886">
    <property type="term" value="C:plasma membrane"/>
    <property type="evidence" value="ECO:0007669"/>
    <property type="project" value="UniProtKB-SubCell"/>
</dbReference>
<dbReference type="SMART" id="SM00382">
    <property type="entry name" value="AAA"/>
    <property type="match status" value="1"/>
</dbReference>
<evidence type="ECO:0000259" key="10">
    <source>
        <dbReference type="PROSITE" id="PS50893"/>
    </source>
</evidence>
<keyword evidence="4" id="KW-0547">Nucleotide-binding</keyword>
<dbReference type="InterPro" id="IPR003439">
    <property type="entry name" value="ABC_transporter-like_ATP-bd"/>
</dbReference>
<feature type="domain" description="ABC transmembrane type-1" evidence="11">
    <location>
        <begin position="33"/>
        <end position="315"/>
    </location>
</feature>
<evidence type="ECO:0000256" key="9">
    <source>
        <dbReference type="SAM" id="Phobius"/>
    </source>
</evidence>
<feature type="transmembrane region" description="Helical" evidence="9">
    <location>
        <begin position="31"/>
        <end position="52"/>
    </location>
</feature>
<dbReference type="PROSITE" id="PS00211">
    <property type="entry name" value="ABC_TRANSPORTER_1"/>
    <property type="match status" value="1"/>
</dbReference>
<dbReference type="AlphaFoldDB" id="A0A1C1Z103"/>